<dbReference type="Proteomes" id="UP000610124">
    <property type="component" value="Unassembled WGS sequence"/>
</dbReference>
<accession>A0A8H9LWX8</accession>
<keyword evidence="4" id="KW-1185">Reference proteome</keyword>
<feature type="region of interest" description="Disordered" evidence="1">
    <location>
        <begin position="125"/>
        <end position="146"/>
    </location>
</feature>
<accession>A0A1E7NCU1</accession>
<dbReference type="Proteomes" id="UP000037395">
    <property type="component" value="Unassembled WGS sequence"/>
</dbReference>
<comment type="caution">
    <text evidence="3">The sequence shown here is derived from an EMBL/GenBank/DDBJ whole genome shotgun (WGS) entry which is preliminary data.</text>
</comment>
<reference evidence="4" key="4">
    <citation type="submission" date="2016-08" db="EMBL/GenBank/DDBJ databases">
        <title>Sequencing, assembly and comparative genomics of S. aureofaciens ATCC 10762.</title>
        <authorList>
            <person name="Gradnigo J.S."/>
            <person name="Johnson N."/>
            <person name="Somerville G.A."/>
        </authorList>
    </citation>
    <scope>NUCLEOTIDE SEQUENCE [LARGE SCALE GENOMIC DNA]</scope>
    <source>
        <strain evidence="4">ATCC 10762 / DSM 40127 / CCM 3239 / JCM 4008 / LMG 5968 / NBRC 12843 / NCIMB 8234 / A-377</strain>
    </source>
</reference>
<evidence type="ECO:0000313" key="4">
    <source>
        <dbReference type="Proteomes" id="UP000037395"/>
    </source>
</evidence>
<organism evidence="3 4">
    <name type="scientific">Kitasatospora aureofaciens</name>
    <name type="common">Streptomyces aureofaciens</name>
    <dbReference type="NCBI Taxonomy" id="1894"/>
    <lineage>
        <taxon>Bacteria</taxon>
        <taxon>Bacillati</taxon>
        <taxon>Actinomycetota</taxon>
        <taxon>Actinomycetes</taxon>
        <taxon>Kitasatosporales</taxon>
        <taxon>Streptomycetaceae</taxon>
        <taxon>Kitasatospora</taxon>
    </lineage>
</organism>
<gene>
    <name evidence="2" type="ORF">GCM10010502_59410</name>
    <name evidence="3" type="ORF">HS99_0022475</name>
</gene>
<evidence type="ECO:0000313" key="3">
    <source>
        <dbReference type="EMBL" id="OEV38303.1"/>
    </source>
</evidence>
<protein>
    <submittedName>
        <fullName evidence="3">Uncharacterized protein</fullName>
    </submittedName>
</protein>
<dbReference type="OrthoDB" id="3870314at2"/>
<reference evidence="3 4" key="2">
    <citation type="submission" date="2014-07" db="EMBL/GenBank/DDBJ databases">
        <authorList>
            <person name="Zhang J.E."/>
            <person name="Yang H."/>
            <person name="Guo J."/>
            <person name="Deng Z."/>
            <person name="Luo H."/>
            <person name="Luo M."/>
            <person name="Zhao B."/>
        </authorList>
    </citation>
    <scope>NUCLEOTIDE SEQUENCE [LARGE SCALE GENOMIC DNA]</scope>
    <source>
        <strain evidence="3">ATCC 10762</strain>
        <strain evidence="4">ATCC 10762 / DSM 40127 / CCM 3239 / JCM 4008 / LMG 5968 / NBRC 12843 / NCIMB 8234 / A-377</strain>
    </source>
</reference>
<evidence type="ECO:0000256" key="1">
    <source>
        <dbReference type="SAM" id="MobiDB-lite"/>
    </source>
</evidence>
<evidence type="ECO:0000313" key="2">
    <source>
        <dbReference type="EMBL" id="GGU97339.1"/>
    </source>
</evidence>
<dbReference type="GeneID" id="97488886"/>
<reference evidence="3" key="3">
    <citation type="submission" date="2016-08" db="EMBL/GenBank/DDBJ databases">
        <title>Sequencing, Assembly and Comparative Genomics of S. aureofaciens ATCC 10762.</title>
        <authorList>
            <person name="Gradnigo J.S."/>
            <person name="Johnson N."/>
            <person name="Somerville G.A."/>
        </authorList>
    </citation>
    <scope>NUCLEOTIDE SEQUENCE [LARGE SCALE GENOMIC DNA]</scope>
    <source>
        <strain evidence="3">ATCC 10762</strain>
    </source>
</reference>
<reference evidence="2" key="5">
    <citation type="submission" date="2020-09" db="EMBL/GenBank/DDBJ databases">
        <authorList>
            <person name="Sun Q."/>
            <person name="Ohkuma M."/>
        </authorList>
    </citation>
    <scope>NUCLEOTIDE SEQUENCE</scope>
    <source>
        <strain evidence="2">JCM 4434</strain>
    </source>
</reference>
<dbReference type="EMBL" id="JPRF03000015">
    <property type="protein sequence ID" value="OEV38303.1"/>
    <property type="molecule type" value="Genomic_DNA"/>
</dbReference>
<feature type="compositionally biased region" description="Polar residues" evidence="1">
    <location>
        <begin position="136"/>
        <end position="146"/>
    </location>
</feature>
<sequence>MGTGTGSTGGANQGYRVEVEQLRTFAGQVRLLLKEFEKDADGNTTHGRSGIGKTAFGTFDEATQIHDRYSTMRDALRDVLNQLQSAVNDAQRNAELTATTYEEHDQHVATKLKLADDGWSVAEPSAASETAYEANQVPSQRGNTTI</sequence>
<reference evidence="2" key="1">
    <citation type="journal article" date="2014" name="Int. J. Syst. Evol. Microbiol.">
        <title>Complete genome sequence of Corynebacterium casei LMG S-19264T (=DSM 44701T), isolated from a smear-ripened cheese.</title>
        <authorList>
            <consortium name="US DOE Joint Genome Institute (JGI-PGF)"/>
            <person name="Walter F."/>
            <person name="Albersmeier A."/>
            <person name="Kalinowski J."/>
            <person name="Ruckert C."/>
        </authorList>
    </citation>
    <scope>NUCLEOTIDE SEQUENCE</scope>
    <source>
        <strain evidence="2">JCM 4434</strain>
    </source>
</reference>
<name>A0A1E7NCU1_KITAU</name>
<dbReference type="KEGG" id="kau:B6264_15795"/>
<dbReference type="EMBL" id="BMUB01000019">
    <property type="protein sequence ID" value="GGU97339.1"/>
    <property type="molecule type" value="Genomic_DNA"/>
</dbReference>
<dbReference type="AlphaFoldDB" id="A0A1E7NCU1"/>
<proteinExistence type="predicted"/>
<dbReference type="RefSeq" id="WP_030553273.1">
    <property type="nucleotide sequence ID" value="NZ_BMUB01000019.1"/>
</dbReference>